<keyword evidence="2" id="KW-0812">Transmembrane</keyword>
<reference evidence="5" key="1">
    <citation type="submission" date="2016-10" db="EMBL/GenBank/DDBJ databases">
        <authorList>
            <person name="Varghese N."/>
            <person name="Submissions S."/>
        </authorList>
    </citation>
    <scope>NUCLEOTIDE SEQUENCE [LARGE SCALE GENOMIC DNA]</scope>
    <source>
        <strain evidence="5">DSM 25157</strain>
    </source>
</reference>
<organism evidence="4 5">
    <name type="scientific">Acidovorax soli</name>
    <dbReference type="NCBI Taxonomy" id="592050"/>
    <lineage>
        <taxon>Bacteria</taxon>
        <taxon>Pseudomonadati</taxon>
        <taxon>Pseudomonadota</taxon>
        <taxon>Betaproteobacteria</taxon>
        <taxon>Burkholderiales</taxon>
        <taxon>Comamonadaceae</taxon>
        <taxon>Acidovorax</taxon>
    </lineage>
</organism>
<keyword evidence="2" id="KW-1133">Transmembrane helix</keyword>
<feature type="domain" description="Mce/MlaD" evidence="3">
    <location>
        <begin position="68"/>
        <end position="131"/>
    </location>
</feature>
<dbReference type="PANTHER" id="PTHR33371:SF4">
    <property type="entry name" value="INTERMEMBRANE PHOSPHOLIPID TRANSPORT SYSTEM BINDING PROTEIN MLAD"/>
    <property type="match status" value="1"/>
</dbReference>
<dbReference type="EMBL" id="FNQJ01000001">
    <property type="protein sequence ID" value="SDZ74435.1"/>
    <property type="molecule type" value="Genomic_DNA"/>
</dbReference>
<evidence type="ECO:0000256" key="1">
    <source>
        <dbReference type="SAM" id="MobiDB-lite"/>
    </source>
</evidence>
<dbReference type="AlphaFoldDB" id="A0A1H3VI34"/>
<dbReference type="Proteomes" id="UP000199002">
    <property type="component" value="Unassembled WGS sequence"/>
</dbReference>
<dbReference type="STRING" id="592050.SAMN05421875_101176"/>
<name>A0A1H3VI34_9BURK</name>
<feature type="region of interest" description="Disordered" evidence="1">
    <location>
        <begin position="1"/>
        <end position="24"/>
    </location>
</feature>
<dbReference type="InterPro" id="IPR003399">
    <property type="entry name" value="Mce/MlaD"/>
</dbReference>
<accession>A0A1H3VI34</accession>
<dbReference type="Pfam" id="PF02470">
    <property type="entry name" value="MlaD"/>
    <property type="match status" value="1"/>
</dbReference>
<proteinExistence type="predicted"/>
<protein>
    <submittedName>
        <fullName evidence="4">Phospholipid/cholesterol/gamma-HCH transport system substrate-binding protein</fullName>
    </submittedName>
</protein>
<dbReference type="PANTHER" id="PTHR33371">
    <property type="entry name" value="INTERMEMBRANE PHOSPHOLIPID TRANSPORT SYSTEM BINDING PROTEIN MLAD-RELATED"/>
    <property type="match status" value="1"/>
</dbReference>
<gene>
    <name evidence="4" type="ORF">SAMN05421875_101176</name>
</gene>
<keyword evidence="2" id="KW-0472">Membrane</keyword>
<evidence type="ECO:0000256" key="2">
    <source>
        <dbReference type="SAM" id="Phobius"/>
    </source>
</evidence>
<keyword evidence="5" id="KW-1185">Reference proteome</keyword>
<feature type="transmembrane region" description="Helical" evidence="2">
    <location>
        <begin position="40"/>
        <end position="60"/>
    </location>
</feature>
<dbReference type="InterPro" id="IPR052336">
    <property type="entry name" value="MlaD_Phospholipid_Transporter"/>
</dbReference>
<evidence type="ECO:0000259" key="3">
    <source>
        <dbReference type="Pfam" id="PF02470"/>
    </source>
</evidence>
<sequence length="343" mass="36422">MDGFTEPLQRAMTEPTPSSPQPPPPLVETLRPVAHLQLKATALLLFTLALIVGSGLYLLYARGAFEPTQTLVLTADDSEGVVVGMDMTFSGFPIGRVRRIELSDDGNARIVVDVPRKDAHWLRQSSVFTLVRGVVGGTNIRAYSGMLSDPLLPDGAVRSVLRGDATAEIPQLMASARELLGNLNALTAQDAALGSSLGQVQELAARLNGPGGALGVLMGNEADAGKVVATLERTNALLARLDGMVARADRQVFGQGGKDALVPEVRATVVQLNGLLAETRASLRKVDAVLVEAQAIGANAREATTDLGALRAEVESNLRKVESLVNEINRKWPFARNTELQLP</sequence>
<evidence type="ECO:0000313" key="5">
    <source>
        <dbReference type="Proteomes" id="UP000199002"/>
    </source>
</evidence>
<evidence type="ECO:0000313" key="4">
    <source>
        <dbReference type="EMBL" id="SDZ74435.1"/>
    </source>
</evidence>